<evidence type="ECO:0000313" key="1">
    <source>
        <dbReference type="EMBL" id="KYQ54520.1"/>
    </source>
</evidence>
<protein>
    <submittedName>
        <fullName evidence="1">Uncharacterized protein</fullName>
    </submittedName>
</protein>
<dbReference type="Proteomes" id="UP000075809">
    <property type="component" value="Unassembled WGS sequence"/>
</dbReference>
<proteinExistence type="predicted"/>
<gene>
    <name evidence="1" type="ORF">ALC60_06667</name>
</gene>
<keyword evidence="2" id="KW-1185">Reference proteome</keyword>
<dbReference type="EMBL" id="KQ982580">
    <property type="protein sequence ID" value="KYQ54520.1"/>
    <property type="molecule type" value="Genomic_DNA"/>
</dbReference>
<name>A0A151X2P3_9HYME</name>
<evidence type="ECO:0000313" key="2">
    <source>
        <dbReference type="Proteomes" id="UP000075809"/>
    </source>
</evidence>
<sequence>MEDGRVHHVSNCVTVKPCEVHGAKSINVTNVRYNPDAMPKEASKLRREHLWDAVRFMGLLIGPLPDHKRIFDVYKATRLLAELDLRVSRSSSVATAVAPLRLRSLPLDIVALLSATCRLSLAVEGYELKDEKKAGGGITTAIVPPSSRVRE</sequence>
<accession>A0A151X2P3</accession>
<dbReference type="AlphaFoldDB" id="A0A151X2P3"/>
<organism evidence="1 2">
    <name type="scientific">Mycetomoellerius zeteki</name>
    <dbReference type="NCBI Taxonomy" id="64791"/>
    <lineage>
        <taxon>Eukaryota</taxon>
        <taxon>Metazoa</taxon>
        <taxon>Ecdysozoa</taxon>
        <taxon>Arthropoda</taxon>
        <taxon>Hexapoda</taxon>
        <taxon>Insecta</taxon>
        <taxon>Pterygota</taxon>
        <taxon>Neoptera</taxon>
        <taxon>Endopterygota</taxon>
        <taxon>Hymenoptera</taxon>
        <taxon>Apocrita</taxon>
        <taxon>Aculeata</taxon>
        <taxon>Formicoidea</taxon>
        <taxon>Formicidae</taxon>
        <taxon>Myrmicinae</taxon>
        <taxon>Mycetomoellerius</taxon>
    </lineage>
</organism>
<reference evidence="1 2" key="1">
    <citation type="submission" date="2015-09" db="EMBL/GenBank/DDBJ databases">
        <title>Trachymyrmex zeteki WGS genome.</title>
        <authorList>
            <person name="Nygaard S."/>
            <person name="Hu H."/>
            <person name="Boomsma J."/>
            <person name="Zhang G."/>
        </authorList>
    </citation>
    <scope>NUCLEOTIDE SEQUENCE [LARGE SCALE GENOMIC DNA]</scope>
    <source>
        <strain evidence="1">Tzet28-1</strain>
        <tissue evidence="1">Whole body</tissue>
    </source>
</reference>